<feature type="region of interest" description="Disordered" evidence="1">
    <location>
        <begin position="106"/>
        <end position="140"/>
    </location>
</feature>
<dbReference type="Proteomes" id="UP000078542">
    <property type="component" value="Unassembled WGS sequence"/>
</dbReference>
<sequence length="140" mass="16101">MTQRVPSTGYYDNIIEDHSYTMFSMYPPTTNAVDWQLMKEENCMVRECWLSLARAVRTGHKTRGVILLKEGVRISRSSPHYIRNYARIPPPLPPLRCLHDRGLSGDLRRRAKSSRERAERGPSIAEAARPRARDHVATAR</sequence>
<protein>
    <submittedName>
        <fullName evidence="2">Uncharacterized protein</fullName>
    </submittedName>
</protein>
<evidence type="ECO:0000313" key="3">
    <source>
        <dbReference type="Proteomes" id="UP000078542"/>
    </source>
</evidence>
<organism evidence="2 3">
    <name type="scientific">Cyphomyrmex costatus</name>
    <dbReference type="NCBI Taxonomy" id="456900"/>
    <lineage>
        <taxon>Eukaryota</taxon>
        <taxon>Metazoa</taxon>
        <taxon>Ecdysozoa</taxon>
        <taxon>Arthropoda</taxon>
        <taxon>Hexapoda</taxon>
        <taxon>Insecta</taxon>
        <taxon>Pterygota</taxon>
        <taxon>Neoptera</taxon>
        <taxon>Endopterygota</taxon>
        <taxon>Hymenoptera</taxon>
        <taxon>Apocrita</taxon>
        <taxon>Aculeata</taxon>
        <taxon>Formicoidea</taxon>
        <taxon>Formicidae</taxon>
        <taxon>Myrmicinae</taxon>
        <taxon>Cyphomyrmex</taxon>
    </lineage>
</organism>
<name>A0A195C3R4_9HYME</name>
<accession>A0A195C3R4</accession>
<reference evidence="2 3" key="1">
    <citation type="submission" date="2016-03" db="EMBL/GenBank/DDBJ databases">
        <title>Cyphomyrmex costatus WGS genome.</title>
        <authorList>
            <person name="Nygaard S."/>
            <person name="Hu H."/>
            <person name="Boomsma J."/>
            <person name="Zhang G."/>
        </authorList>
    </citation>
    <scope>NUCLEOTIDE SEQUENCE [LARGE SCALE GENOMIC DNA]</scope>
    <source>
        <strain evidence="2">MS0001</strain>
        <tissue evidence="2">Whole body</tissue>
    </source>
</reference>
<evidence type="ECO:0000256" key="1">
    <source>
        <dbReference type="SAM" id="MobiDB-lite"/>
    </source>
</evidence>
<dbReference type="AlphaFoldDB" id="A0A195C3R4"/>
<evidence type="ECO:0000313" key="2">
    <source>
        <dbReference type="EMBL" id="KYM95250.1"/>
    </source>
</evidence>
<dbReference type="EMBL" id="KQ978317">
    <property type="protein sequence ID" value="KYM95250.1"/>
    <property type="molecule type" value="Genomic_DNA"/>
</dbReference>
<keyword evidence="3" id="KW-1185">Reference proteome</keyword>
<proteinExistence type="predicted"/>
<feature type="compositionally biased region" description="Basic and acidic residues" evidence="1">
    <location>
        <begin position="128"/>
        <end position="140"/>
    </location>
</feature>
<feature type="compositionally biased region" description="Basic and acidic residues" evidence="1">
    <location>
        <begin position="106"/>
        <end position="120"/>
    </location>
</feature>
<gene>
    <name evidence="2" type="ORF">ALC62_14161</name>
</gene>